<sequence length="395" mass="42513">MAFSSPFGVKKYERHLELPMATISRDHNEPPKVSLVSPARGTREDGQLISRSAFLSSSLMAVMAVSTTGLSAQPSPANAQSSSTAETDTILPKLDSSVETKTNDKKKSTSSSNTLEESISGFIAGASLATTKTIVKYPLDTATVRLQMPRSDYSINQPGRLLQGSFRGVTTPLLCNIPAGAVFFAVKDATKEFLKTSSSQPLPRWASTSIAVLAATVPYMLVRNPSEVIKTRQQAGVEGYGEGVSALQAFENVKNDGNSSTLANFYLGYWENVLYTYPADVIKFVSYENFSGGRKNLPPLEGAVYGAMATATAQFLTTPLDVIRNRVMAGTTDGNETKSSYVESLTRIAQEEGLAGLFAGVSPRVGKALLSGAIQFATYEETKQTLASYFQRQKR</sequence>
<dbReference type="InterPro" id="IPR018108">
    <property type="entry name" value="MCP_transmembrane"/>
</dbReference>
<feature type="repeat" description="Solcar" evidence="8">
    <location>
        <begin position="116"/>
        <end position="193"/>
    </location>
</feature>
<feature type="region of interest" description="Disordered" evidence="10">
    <location>
        <begin position="70"/>
        <end position="112"/>
    </location>
</feature>
<evidence type="ECO:0000313" key="11">
    <source>
        <dbReference type="EMBL" id="CAB9518218.1"/>
    </source>
</evidence>
<comment type="subcellular location">
    <subcellularLocation>
        <location evidence="1">Membrane</location>
        <topology evidence="1">Multi-pass membrane protein</topology>
    </subcellularLocation>
</comment>
<dbReference type="GO" id="GO:0055085">
    <property type="term" value="P:transmembrane transport"/>
    <property type="evidence" value="ECO:0007669"/>
    <property type="project" value="InterPro"/>
</dbReference>
<keyword evidence="7 8" id="KW-0472">Membrane</keyword>
<dbReference type="OrthoDB" id="204711at2759"/>
<keyword evidence="12" id="KW-1185">Reference proteome</keyword>
<keyword evidence="3 9" id="KW-0813">Transport</keyword>
<keyword evidence="5" id="KW-0677">Repeat</keyword>
<dbReference type="EMBL" id="CAICTM010000913">
    <property type="protein sequence ID" value="CAB9518218.1"/>
    <property type="molecule type" value="Genomic_DNA"/>
</dbReference>
<evidence type="ECO:0000256" key="7">
    <source>
        <dbReference type="ARBA" id="ARBA00023136"/>
    </source>
</evidence>
<keyword evidence="6" id="KW-1133">Transmembrane helix</keyword>
<feature type="compositionally biased region" description="Low complexity" evidence="10">
    <location>
        <begin position="71"/>
        <end position="85"/>
    </location>
</feature>
<dbReference type="PROSITE" id="PS50920">
    <property type="entry name" value="SOLCAR"/>
    <property type="match status" value="3"/>
</dbReference>
<dbReference type="SUPFAM" id="SSF103506">
    <property type="entry name" value="Mitochondrial carrier"/>
    <property type="match status" value="1"/>
</dbReference>
<keyword evidence="4 8" id="KW-0812">Transmembrane</keyword>
<dbReference type="Pfam" id="PF00153">
    <property type="entry name" value="Mito_carr"/>
    <property type="match status" value="3"/>
</dbReference>
<evidence type="ECO:0000256" key="10">
    <source>
        <dbReference type="SAM" id="MobiDB-lite"/>
    </source>
</evidence>
<evidence type="ECO:0000256" key="6">
    <source>
        <dbReference type="ARBA" id="ARBA00022989"/>
    </source>
</evidence>
<evidence type="ECO:0000256" key="8">
    <source>
        <dbReference type="PROSITE-ProRule" id="PRU00282"/>
    </source>
</evidence>
<dbReference type="AlphaFoldDB" id="A0A9N8HPN7"/>
<dbReference type="Gene3D" id="1.50.40.10">
    <property type="entry name" value="Mitochondrial carrier domain"/>
    <property type="match status" value="1"/>
</dbReference>
<dbReference type="GO" id="GO:0016020">
    <property type="term" value="C:membrane"/>
    <property type="evidence" value="ECO:0007669"/>
    <property type="project" value="UniProtKB-SubCell"/>
</dbReference>
<feature type="repeat" description="Solcar" evidence="8">
    <location>
        <begin position="203"/>
        <end position="293"/>
    </location>
</feature>
<evidence type="ECO:0000256" key="5">
    <source>
        <dbReference type="ARBA" id="ARBA00022737"/>
    </source>
</evidence>
<evidence type="ECO:0000256" key="3">
    <source>
        <dbReference type="ARBA" id="ARBA00022448"/>
    </source>
</evidence>
<evidence type="ECO:0000313" key="12">
    <source>
        <dbReference type="Proteomes" id="UP001153069"/>
    </source>
</evidence>
<name>A0A9N8HPN7_9STRA</name>
<organism evidence="11 12">
    <name type="scientific">Seminavis robusta</name>
    <dbReference type="NCBI Taxonomy" id="568900"/>
    <lineage>
        <taxon>Eukaryota</taxon>
        <taxon>Sar</taxon>
        <taxon>Stramenopiles</taxon>
        <taxon>Ochrophyta</taxon>
        <taxon>Bacillariophyta</taxon>
        <taxon>Bacillariophyceae</taxon>
        <taxon>Bacillariophycidae</taxon>
        <taxon>Naviculales</taxon>
        <taxon>Naviculaceae</taxon>
        <taxon>Seminavis</taxon>
    </lineage>
</organism>
<dbReference type="InterPro" id="IPR002067">
    <property type="entry name" value="MCP"/>
</dbReference>
<feature type="compositionally biased region" description="Basic and acidic residues" evidence="10">
    <location>
        <begin position="96"/>
        <end position="107"/>
    </location>
</feature>
<accession>A0A9N8HPN7</accession>
<comment type="similarity">
    <text evidence="2 9">Belongs to the mitochondrial carrier (TC 2.A.29) family.</text>
</comment>
<evidence type="ECO:0000256" key="9">
    <source>
        <dbReference type="RuleBase" id="RU000488"/>
    </source>
</evidence>
<feature type="repeat" description="Solcar" evidence="8">
    <location>
        <begin position="297"/>
        <end position="385"/>
    </location>
</feature>
<dbReference type="InterPro" id="IPR023395">
    <property type="entry name" value="MCP_dom_sf"/>
</dbReference>
<evidence type="ECO:0000256" key="4">
    <source>
        <dbReference type="ARBA" id="ARBA00022692"/>
    </source>
</evidence>
<protein>
    <submittedName>
        <fullName evidence="11">Adenosylmethionine mitochondrial carrier protein</fullName>
    </submittedName>
</protein>
<reference evidence="11" key="1">
    <citation type="submission" date="2020-06" db="EMBL/GenBank/DDBJ databases">
        <authorList>
            <consortium name="Plant Systems Biology data submission"/>
        </authorList>
    </citation>
    <scope>NUCLEOTIDE SEQUENCE</scope>
    <source>
        <strain evidence="11">D6</strain>
    </source>
</reference>
<proteinExistence type="inferred from homology"/>
<evidence type="ECO:0000256" key="2">
    <source>
        <dbReference type="ARBA" id="ARBA00006375"/>
    </source>
</evidence>
<dbReference type="Proteomes" id="UP001153069">
    <property type="component" value="Unassembled WGS sequence"/>
</dbReference>
<dbReference type="PRINTS" id="PR00926">
    <property type="entry name" value="MITOCARRIER"/>
</dbReference>
<comment type="caution">
    <text evidence="11">The sequence shown here is derived from an EMBL/GenBank/DDBJ whole genome shotgun (WGS) entry which is preliminary data.</text>
</comment>
<evidence type="ECO:0000256" key="1">
    <source>
        <dbReference type="ARBA" id="ARBA00004141"/>
    </source>
</evidence>
<gene>
    <name evidence="11" type="ORF">SEMRO_915_G219750.1</name>
</gene>
<dbReference type="PANTHER" id="PTHR45667">
    <property type="entry name" value="S-ADENOSYLMETHIONINE MITOCHONDRIAL CARRIER PROTEIN"/>
    <property type="match status" value="1"/>
</dbReference>